<evidence type="ECO:0008006" key="4">
    <source>
        <dbReference type="Google" id="ProtNLM"/>
    </source>
</evidence>
<dbReference type="OrthoDB" id="1148550at2"/>
<dbReference type="SUPFAM" id="SSF81296">
    <property type="entry name" value="E set domains"/>
    <property type="match status" value="1"/>
</dbReference>
<dbReference type="InterPro" id="IPR013783">
    <property type="entry name" value="Ig-like_fold"/>
</dbReference>
<evidence type="ECO:0000256" key="1">
    <source>
        <dbReference type="SAM" id="SignalP"/>
    </source>
</evidence>
<dbReference type="EMBL" id="FNRL01000026">
    <property type="protein sequence ID" value="SEA98470.1"/>
    <property type="molecule type" value="Genomic_DNA"/>
</dbReference>
<dbReference type="STRING" id="408074.SAMN05660909_04543"/>
<accession>A0A1H4FNS0</accession>
<evidence type="ECO:0000313" key="2">
    <source>
        <dbReference type="EMBL" id="SEA98470.1"/>
    </source>
</evidence>
<keyword evidence="3" id="KW-1185">Reference proteome</keyword>
<reference evidence="3" key="1">
    <citation type="submission" date="2016-10" db="EMBL/GenBank/DDBJ databases">
        <authorList>
            <person name="Varghese N."/>
            <person name="Submissions S."/>
        </authorList>
    </citation>
    <scope>NUCLEOTIDE SEQUENCE [LARGE SCALE GENOMIC DNA]</scope>
    <source>
        <strain evidence="3">DSM 23920</strain>
    </source>
</reference>
<dbReference type="Proteomes" id="UP000199656">
    <property type="component" value="Unassembled WGS sequence"/>
</dbReference>
<evidence type="ECO:0000313" key="3">
    <source>
        <dbReference type="Proteomes" id="UP000199656"/>
    </source>
</evidence>
<feature type="chain" id="PRO_5011496484" description="DUF4198 domain-containing protein" evidence="1">
    <location>
        <begin position="22"/>
        <end position="237"/>
    </location>
</feature>
<dbReference type="AlphaFoldDB" id="A0A1H4FNS0"/>
<dbReference type="InterPro" id="IPR014756">
    <property type="entry name" value="Ig_E-set"/>
</dbReference>
<dbReference type="Gene3D" id="2.60.40.10">
    <property type="entry name" value="Immunoglobulins"/>
    <property type="match status" value="1"/>
</dbReference>
<organism evidence="2 3">
    <name type="scientific">Chitinophaga terrae</name>
    <name type="common">ex Kim and Jung 2007</name>
    <dbReference type="NCBI Taxonomy" id="408074"/>
    <lineage>
        <taxon>Bacteria</taxon>
        <taxon>Pseudomonadati</taxon>
        <taxon>Bacteroidota</taxon>
        <taxon>Chitinophagia</taxon>
        <taxon>Chitinophagales</taxon>
        <taxon>Chitinophagaceae</taxon>
        <taxon>Chitinophaga</taxon>
    </lineage>
</organism>
<name>A0A1H4FNS0_9BACT</name>
<sequence length="237" mass="26494">MRKLLFTAVFCFCMQTLFAHALWIETVTSGKVGQAQEVKVFLGEYADGERDSTQNWFSNMRDFTLYVIAPDGKKEALQCTPNGNHFKATFTPKTAGTYVLSVDHTVQEVYSGSKIRYYALGLVKVNGSAAGAGELAQKADYALVTKGDRKPKVNQVESVQLFYKQNRSSVSELTVQSPVGWTKKFKADENGAVTFQPYWAGKYMLEGTFTENASGTHEGKPFERIWHCVTYCLDVDK</sequence>
<proteinExistence type="predicted"/>
<protein>
    <recommendedName>
        <fullName evidence="4">DUF4198 domain-containing protein</fullName>
    </recommendedName>
</protein>
<feature type="signal peptide" evidence="1">
    <location>
        <begin position="1"/>
        <end position="21"/>
    </location>
</feature>
<dbReference type="RefSeq" id="WP_139170352.1">
    <property type="nucleotide sequence ID" value="NZ_BKAT01000007.1"/>
</dbReference>
<keyword evidence="1" id="KW-0732">Signal</keyword>
<gene>
    <name evidence="2" type="ORF">SAMN05660909_04543</name>
</gene>